<proteinExistence type="predicted"/>
<sequence>MTMPRVGISLPHVEPLAGANTIAELARAAECFGYHAVSVSERLLLPVRDDWSNDAGLPDAYVWDPIEVLTWAAAHTARVRLVTGIVNAIFQSPVILARRLATLDQLSHGRVDAGIGQGGGGSAATSYLIPEEFAAAGVPLDRRGAGFVEHIRAMRACWGPDPVEFDGEHYHIPRSTVGPKPYGTTIPLLLGAMVRTTIERAARLGHGFVTVAVDWDDARARIRWYRDAGGTGPVVVNTLQRYPDDAPVTPAAFTDAVFPDYARAAEVGADEIHVTLNLASVPPDRQIDLYGVLAEKIGLTSP</sequence>
<evidence type="ECO:0000256" key="1">
    <source>
        <dbReference type="ARBA" id="ARBA00023002"/>
    </source>
</evidence>
<dbReference type="EMBL" id="JAAGOA010000004">
    <property type="protein sequence ID" value="NEE00137.1"/>
    <property type="molecule type" value="Genomic_DNA"/>
</dbReference>
<dbReference type="SUPFAM" id="SSF51679">
    <property type="entry name" value="Bacterial luciferase-like"/>
    <property type="match status" value="1"/>
</dbReference>
<reference evidence="3 4" key="1">
    <citation type="submission" date="2020-02" db="EMBL/GenBank/DDBJ databases">
        <authorList>
            <person name="Li X.-J."/>
            <person name="Han X.-M."/>
        </authorList>
    </citation>
    <scope>NUCLEOTIDE SEQUENCE [LARGE SCALE GENOMIC DNA]</scope>
    <source>
        <strain evidence="3 4">CCTCC AB 2017055</strain>
    </source>
</reference>
<accession>A0A6L9S512</accession>
<dbReference type="EC" id="1.-.-.-" evidence="3"/>
<comment type="caution">
    <text evidence="3">The sequence shown here is derived from an EMBL/GenBank/DDBJ whole genome shotgun (WGS) entry which is preliminary data.</text>
</comment>
<feature type="domain" description="Luciferase-like" evidence="2">
    <location>
        <begin position="18"/>
        <end position="227"/>
    </location>
</feature>
<dbReference type="Gene3D" id="3.20.20.30">
    <property type="entry name" value="Luciferase-like domain"/>
    <property type="match status" value="1"/>
</dbReference>
<gene>
    <name evidence="3" type="ORF">G1H10_08130</name>
</gene>
<dbReference type="PANTHER" id="PTHR43244">
    <property type="match status" value="1"/>
</dbReference>
<dbReference type="Pfam" id="PF00296">
    <property type="entry name" value="Bac_luciferase"/>
    <property type="match status" value="1"/>
</dbReference>
<evidence type="ECO:0000313" key="4">
    <source>
        <dbReference type="Proteomes" id="UP000475214"/>
    </source>
</evidence>
<evidence type="ECO:0000259" key="2">
    <source>
        <dbReference type="Pfam" id="PF00296"/>
    </source>
</evidence>
<dbReference type="InterPro" id="IPR011251">
    <property type="entry name" value="Luciferase-like_dom"/>
</dbReference>
<dbReference type="NCBIfam" id="TIGR03619">
    <property type="entry name" value="F420_Rv2161c"/>
    <property type="match status" value="1"/>
</dbReference>
<evidence type="ECO:0000313" key="3">
    <source>
        <dbReference type="EMBL" id="NEE00137.1"/>
    </source>
</evidence>
<dbReference type="RefSeq" id="WP_163735272.1">
    <property type="nucleotide sequence ID" value="NZ_JAAGOA010000004.1"/>
</dbReference>
<protein>
    <submittedName>
        <fullName evidence="3">TIGR03619 family F420-dependent LLM class oxidoreductase</fullName>
        <ecNumber evidence="3">1.-.-.-</ecNumber>
    </submittedName>
</protein>
<dbReference type="InterPro" id="IPR050564">
    <property type="entry name" value="F420-G6PD/mer"/>
</dbReference>
<keyword evidence="1 3" id="KW-0560">Oxidoreductase</keyword>
<dbReference type="GO" id="GO:0016705">
    <property type="term" value="F:oxidoreductase activity, acting on paired donors, with incorporation or reduction of molecular oxygen"/>
    <property type="evidence" value="ECO:0007669"/>
    <property type="project" value="InterPro"/>
</dbReference>
<name>A0A6L9S512_9ACTN</name>
<dbReference type="Proteomes" id="UP000475214">
    <property type="component" value="Unassembled WGS sequence"/>
</dbReference>
<keyword evidence="4" id="KW-1185">Reference proteome</keyword>
<dbReference type="InterPro" id="IPR036661">
    <property type="entry name" value="Luciferase-like_sf"/>
</dbReference>
<dbReference type="AlphaFoldDB" id="A0A6L9S512"/>
<dbReference type="PANTHER" id="PTHR43244:SF1">
    <property type="entry name" value="5,10-METHYLENETETRAHYDROMETHANOPTERIN REDUCTASE"/>
    <property type="match status" value="1"/>
</dbReference>
<organism evidence="3 4">
    <name type="scientific">Phytoactinopolyspora halotolerans</name>
    <dbReference type="NCBI Taxonomy" id="1981512"/>
    <lineage>
        <taxon>Bacteria</taxon>
        <taxon>Bacillati</taxon>
        <taxon>Actinomycetota</taxon>
        <taxon>Actinomycetes</taxon>
        <taxon>Jiangellales</taxon>
        <taxon>Jiangellaceae</taxon>
        <taxon>Phytoactinopolyspora</taxon>
    </lineage>
</organism>
<dbReference type="InterPro" id="IPR019921">
    <property type="entry name" value="Lucif-like_OxRdtase_Rv2161c"/>
</dbReference>